<dbReference type="EMBL" id="BMAT01008550">
    <property type="protein sequence ID" value="GFR87555.1"/>
    <property type="molecule type" value="Genomic_DNA"/>
</dbReference>
<evidence type="ECO:0000256" key="9">
    <source>
        <dbReference type="ARBA" id="ARBA00023242"/>
    </source>
</evidence>
<feature type="compositionally biased region" description="Basic and acidic residues" evidence="11">
    <location>
        <begin position="188"/>
        <end position="203"/>
    </location>
</feature>
<feature type="compositionally biased region" description="Basic and acidic residues" evidence="11">
    <location>
        <begin position="370"/>
        <end position="380"/>
    </location>
</feature>
<evidence type="ECO:0000256" key="6">
    <source>
        <dbReference type="ARBA" id="ARBA00022771"/>
    </source>
</evidence>
<dbReference type="FunFam" id="4.10.1000.30:FF:000001">
    <property type="entry name" value="Zinc finger CCCH domain-containing protein 14"/>
    <property type="match status" value="1"/>
</dbReference>
<feature type="compositionally biased region" description="Basic and acidic residues" evidence="11">
    <location>
        <begin position="240"/>
        <end position="256"/>
    </location>
</feature>
<feature type="compositionally biased region" description="Low complexity" evidence="11">
    <location>
        <begin position="353"/>
        <end position="369"/>
    </location>
</feature>
<dbReference type="GO" id="GO:0016607">
    <property type="term" value="C:nuclear speck"/>
    <property type="evidence" value="ECO:0007669"/>
    <property type="project" value="UniProtKB-SubCell"/>
</dbReference>
<sequence>MSEAEKSIATKRKVAVTRPINRQSSPGEYSPKRKRSSGHRNTESPPPYIPSRKTGGLSARLSRPSGTSTASVMKRKALSRDDIRHTLGQDDSRGLTSGSRREEMARKAGNDISASSLVSSKSHTASTSAQSSSSLQRRSSRDIRDSKDKSSSADGAVYRREVRGLDRKSGEVKNFQITARVSPLRKGSLKETEAKTDDAESDHNLRVTVVSGQHIKSLLETDNDHKNVVKKSQIATGSSEKTRSTLVRDARQDLQRLKQRKNLSAENKAKGARVISKLAREAVQKQCKAAVLSVRTASAGTTRASSPDSRVVQCDSKPASVYSEENDDSDANEPKYEDDSASNASDTKVVIQKSPPKISVSPEPSSPKVSEARQSVKKDVEEVEDLSQMLEEDLDNELLLHDEEKNEFTLDLDDEELSHVVEEVAAEVRPETEKEEENKSGIRFIVTLDGVDEAQFDEISSKSETNITSVEAPQQTVLNPNPSHHQLVSTLPPSTPARPPLAAAQPFPQLTSAQAQGQTANKIRPPRIQPFSISLRDSDDEHEEKVVTYIQASDASVLQSVQVAGNENVTELSALQRARSQERCRYWPACMVGSECPYHHPTTHCKTFPNCKFGDKCLFIHPNCRFDSKCVRPDCPYTHTSKRPLSQLVVSPMPPPRPYPRYSSRPQPQQGIVCHFFPNCLNPNCTFVHPKPCMFGPACTKKAFCPFYHPMSVSPPVVTSTVPDKGKLKWQAQPSTQSKVVTAVASIKPSPARSATLTGFLQSESVFYVCTPPNAHSNFSTIVVPAAQISPDENQAIMLTEQDSLLDVLSHPFHCTVDLLSNNLGHQRTLAFNELK</sequence>
<evidence type="ECO:0000256" key="8">
    <source>
        <dbReference type="ARBA" id="ARBA00022884"/>
    </source>
</evidence>
<proteinExistence type="inferred from homology"/>
<evidence type="ECO:0000256" key="1">
    <source>
        <dbReference type="ARBA" id="ARBA00004324"/>
    </source>
</evidence>
<evidence type="ECO:0000256" key="4">
    <source>
        <dbReference type="ARBA" id="ARBA00022723"/>
    </source>
</evidence>
<dbReference type="PANTHER" id="PTHR14738">
    <property type="entry name" value="ZINC FINGER CCCH DOMAIN-CONTAINING PROTEIN 14"/>
    <property type="match status" value="1"/>
</dbReference>
<dbReference type="Proteomes" id="UP000762676">
    <property type="component" value="Unassembled WGS sequence"/>
</dbReference>
<gene>
    <name evidence="13" type="ORF">ElyMa_004226300</name>
</gene>
<dbReference type="Gene3D" id="4.10.1000.40">
    <property type="match status" value="1"/>
</dbReference>
<comment type="caution">
    <text evidence="13">The sequence shown here is derived from an EMBL/GenBank/DDBJ whole genome shotgun (WGS) entry which is preliminary data.</text>
</comment>
<feature type="region of interest" description="Disordered" evidence="11">
    <location>
        <begin position="296"/>
        <end position="382"/>
    </location>
</feature>
<feature type="compositionally biased region" description="Basic and acidic residues" evidence="11">
    <location>
        <begin position="139"/>
        <end position="171"/>
    </location>
</feature>
<comment type="subcellular location">
    <subcellularLocation>
        <location evidence="1">Nucleus speckle</location>
    </subcellularLocation>
</comment>
<evidence type="ECO:0000313" key="14">
    <source>
        <dbReference type="Proteomes" id="UP000762676"/>
    </source>
</evidence>
<dbReference type="PROSITE" id="PS50103">
    <property type="entry name" value="ZF_C3H1"/>
    <property type="match status" value="1"/>
</dbReference>
<feature type="compositionally biased region" description="Low complexity" evidence="11">
    <location>
        <begin position="111"/>
        <end position="137"/>
    </location>
</feature>
<dbReference type="PANTHER" id="PTHR14738:SF29">
    <property type="entry name" value="ZINC FINGER CCCH DOMAIN-CONTAINING PROTEIN 14"/>
    <property type="match status" value="1"/>
</dbReference>
<evidence type="ECO:0000256" key="10">
    <source>
        <dbReference type="PROSITE-ProRule" id="PRU00723"/>
    </source>
</evidence>
<evidence type="ECO:0000313" key="13">
    <source>
        <dbReference type="EMBL" id="GFR87555.1"/>
    </source>
</evidence>
<evidence type="ECO:0000256" key="3">
    <source>
        <dbReference type="ARBA" id="ARBA00015071"/>
    </source>
</evidence>
<evidence type="ECO:0000256" key="11">
    <source>
        <dbReference type="SAM" id="MobiDB-lite"/>
    </source>
</evidence>
<dbReference type="GO" id="GO:0043488">
    <property type="term" value="P:regulation of mRNA stability"/>
    <property type="evidence" value="ECO:0007669"/>
    <property type="project" value="InterPro"/>
</dbReference>
<keyword evidence="8" id="KW-0694">RNA-binding</keyword>
<reference evidence="13 14" key="1">
    <citation type="journal article" date="2021" name="Elife">
        <title>Chloroplast acquisition without the gene transfer in kleptoplastic sea slugs, Plakobranchus ocellatus.</title>
        <authorList>
            <person name="Maeda T."/>
            <person name="Takahashi S."/>
            <person name="Yoshida T."/>
            <person name="Shimamura S."/>
            <person name="Takaki Y."/>
            <person name="Nagai Y."/>
            <person name="Toyoda A."/>
            <person name="Suzuki Y."/>
            <person name="Arimoto A."/>
            <person name="Ishii H."/>
            <person name="Satoh N."/>
            <person name="Nishiyama T."/>
            <person name="Hasebe M."/>
            <person name="Maruyama T."/>
            <person name="Minagawa J."/>
            <person name="Obokata J."/>
            <person name="Shigenobu S."/>
        </authorList>
    </citation>
    <scope>NUCLEOTIDE SEQUENCE [LARGE SCALE GENOMIC DNA]</scope>
</reference>
<name>A0AAV4GRR3_9GAST</name>
<accession>A0AAV4GRR3</accession>
<dbReference type="GO" id="GO:0008270">
    <property type="term" value="F:zinc ion binding"/>
    <property type="evidence" value="ECO:0007669"/>
    <property type="project" value="UniProtKB-KW"/>
</dbReference>
<dbReference type="InterPro" id="IPR040366">
    <property type="entry name" value="Nab2/ZC3H14"/>
</dbReference>
<dbReference type="FunFam" id="4.10.1000.40:FF:000006">
    <property type="entry name" value="Zinc finger CCCH domain-containing protein 14"/>
    <property type="match status" value="1"/>
</dbReference>
<keyword evidence="5" id="KW-0677">Repeat</keyword>
<dbReference type="Pfam" id="PF14608">
    <property type="entry name" value="zf-CCCH_2"/>
    <property type="match status" value="5"/>
</dbReference>
<dbReference type="Gene3D" id="4.10.1000.30">
    <property type="match status" value="1"/>
</dbReference>
<evidence type="ECO:0000259" key="12">
    <source>
        <dbReference type="PROSITE" id="PS50103"/>
    </source>
</evidence>
<keyword evidence="9" id="KW-0539">Nucleus</keyword>
<keyword evidence="7 10" id="KW-0862">Zinc</keyword>
<keyword evidence="14" id="KW-1185">Reference proteome</keyword>
<evidence type="ECO:0000256" key="5">
    <source>
        <dbReference type="ARBA" id="ARBA00022737"/>
    </source>
</evidence>
<feature type="compositionally biased region" description="Basic and acidic residues" evidence="11">
    <location>
        <begin position="78"/>
        <end position="109"/>
    </location>
</feature>
<dbReference type="GO" id="GO:0008143">
    <property type="term" value="F:poly(A) binding"/>
    <property type="evidence" value="ECO:0007669"/>
    <property type="project" value="InterPro"/>
</dbReference>
<feature type="region of interest" description="Disordered" evidence="11">
    <location>
        <begin position="234"/>
        <end position="272"/>
    </location>
</feature>
<comment type="similarity">
    <text evidence="2">Belongs to the ZC3H14 family.</text>
</comment>
<evidence type="ECO:0000256" key="2">
    <source>
        <dbReference type="ARBA" id="ARBA00008423"/>
    </source>
</evidence>
<dbReference type="GO" id="GO:0005737">
    <property type="term" value="C:cytoplasm"/>
    <property type="evidence" value="ECO:0007669"/>
    <property type="project" value="TreeGrafter"/>
</dbReference>
<feature type="zinc finger region" description="C3H1-type" evidence="10">
    <location>
        <begin position="595"/>
        <end position="624"/>
    </location>
</feature>
<dbReference type="AlphaFoldDB" id="A0AAV4GRR3"/>
<dbReference type="InterPro" id="IPR000571">
    <property type="entry name" value="Znf_CCCH"/>
</dbReference>
<keyword evidence="4 10" id="KW-0479">Metal-binding</keyword>
<feature type="region of interest" description="Disordered" evidence="11">
    <location>
        <begin position="1"/>
        <end position="203"/>
    </location>
</feature>
<protein>
    <recommendedName>
        <fullName evidence="3">Zinc finger CCCH domain-containing protein 14</fullName>
    </recommendedName>
</protein>
<organism evidence="13 14">
    <name type="scientific">Elysia marginata</name>
    <dbReference type="NCBI Taxonomy" id="1093978"/>
    <lineage>
        <taxon>Eukaryota</taxon>
        <taxon>Metazoa</taxon>
        <taxon>Spiralia</taxon>
        <taxon>Lophotrochozoa</taxon>
        <taxon>Mollusca</taxon>
        <taxon>Gastropoda</taxon>
        <taxon>Heterobranchia</taxon>
        <taxon>Euthyneura</taxon>
        <taxon>Panpulmonata</taxon>
        <taxon>Sacoglossa</taxon>
        <taxon>Placobranchoidea</taxon>
        <taxon>Plakobranchidae</taxon>
        <taxon>Elysia</taxon>
    </lineage>
</organism>
<keyword evidence="6 10" id="KW-0863">Zinc-finger</keyword>
<dbReference type="SMART" id="SM00356">
    <property type="entry name" value="ZnF_C3H1"/>
    <property type="match status" value="3"/>
</dbReference>
<feature type="compositionally biased region" description="Polar residues" evidence="11">
    <location>
        <begin position="296"/>
        <end position="308"/>
    </location>
</feature>
<evidence type="ECO:0000256" key="7">
    <source>
        <dbReference type="ARBA" id="ARBA00022833"/>
    </source>
</evidence>
<feature type="domain" description="C3H1-type" evidence="12">
    <location>
        <begin position="595"/>
        <end position="624"/>
    </location>
</feature>